<dbReference type="RefSeq" id="WP_013700370.1">
    <property type="nucleotide sequence ID" value="NC_015385.1"/>
</dbReference>
<dbReference type="Proteomes" id="UP000006852">
    <property type="component" value="Chromosome"/>
</dbReference>
<dbReference type="AlphaFoldDB" id="F2NU95"/>
<sequence>MDEFINKYEWLLLNLHRNCKNSKTYIVSVVASGKNAADANSRLEVLAKETGCTFINVTKEAFENLGFEKVFNVLKPYMRVFPVSFAQAMQMA</sequence>
<dbReference type="GeneID" id="302997338"/>
<reference evidence="2" key="2">
    <citation type="submission" date="2011-04" db="EMBL/GenBank/DDBJ databases">
        <title>The complete genome of chromosome of Treponema succinifaciens DSM 2489.</title>
        <authorList>
            <person name="Lucas S."/>
            <person name="Copeland A."/>
            <person name="Lapidus A."/>
            <person name="Bruce D."/>
            <person name="Goodwin L."/>
            <person name="Pitluck S."/>
            <person name="Peters L."/>
            <person name="Kyrpides N."/>
            <person name="Mavromatis K."/>
            <person name="Ivanova N."/>
            <person name="Ovchinnikova G."/>
            <person name="Teshima H."/>
            <person name="Detter J.C."/>
            <person name="Tapia R."/>
            <person name="Han C."/>
            <person name="Land M."/>
            <person name="Hauser L."/>
            <person name="Markowitz V."/>
            <person name="Cheng J.-F."/>
            <person name="Hugenholtz P."/>
            <person name="Woyke T."/>
            <person name="Wu D."/>
            <person name="Gronow S."/>
            <person name="Wellnitz S."/>
            <person name="Brambilla E."/>
            <person name="Klenk H.-P."/>
            <person name="Eisen J.A."/>
        </authorList>
    </citation>
    <scope>NUCLEOTIDE SEQUENCE [LARGE SCALE GENOMIC DNA]</scope>
    <source>
        <strain evidence="2">ATCC 33096 / DSM 2489 / 6091</strain>
    </source>
</reference>
<proteinExistence type="predicted"/>
<protein>
    <submittedName>
        <fullName evidence="1">Uncharacterized protein</fullName>
    </submittedName>
</protein>
<dbReference type="OrthoDB" id="9790057at2"/>
<dbReference type="KEGG" id="tsu:Tresu_0089"/>
<evidence type="ECO:0000313" key="1">
    <source>
        <dbReference type="EMBL" id="AEB13059.1"/>
    </source>
</evidence>
<accession>F2NU95</accession>
<evidence type="ECO:0000313" key="2">
    <source>
        <dbReference type="Proteomes" id="UP000006852"/>
    </source>
</evidence>
<dbReference type="EMBL" id="CP002631">
    <property type="protein sequence ID" value="AEB13059.1"/>
    <property type="molecule type" value="Genomic_DNA"/>
</dbReference>
<organism evidence="1 2">
    <name type="scientific">Treponema succinifaciens (strain ATCC 33096 / DSM 2489 / 6091)</name>
    <dbReference type="NCBI Taxonomy" id="869209"/>
    <lineage>
        <taxon>Bacteria</taxon>
        <taxon>Pseudomonadati</taxon>
        <taxon>Spirochaetota</taxon>
        <taxon>Spirochaetia</taxon>
        <taxon>Spirochaetales</taxon>
        <taxon>Treponemataceae</taxon>
        <taxon>Treponema</taxon>
    </lineage>
</organism>
<name>F2NU95_TRES6</name>
<keyword evidence="2" id="KW-1185">Reference proteome</keyword>
<dbReference type="eggNOG" id="COG2755">
    <property type="taxonomic scope" value="Bacteria"/>
</dbReference>
<dbReference type="HOGENOM" id="CLU_2412309_0_0_12"/>
<dbReference type="STRING" id="869209.Tresu_0089"/>
<reference evidence="1 2" key="1">
    <citation type="journal article" date="2011" name="Stand. Genomic Sci.">
        <title>Complete genome sequence of Treponema succinifaciens type strain (6091).</title>
        <authorList>
            <person name="Han C."/>
            <person name="Gronow S."/>
            <person name="Teshima H."/>
            <person name="Lapidus A."/>
            <person name="Nolan M."/>
            <person name="Lucas S."/>
            <person name="Hammon N."/>
            <person name="Deshpande S."/>
            <person name="Cheng J.F."/>
            <person name="Zeytun A."/>
            <person name="Tapia R."/>
            <person name="Goodwin L."/>
            <person name="Pitluck S."/>
            <person name="Liolios K."/>
            <person name="Pagani I."/>
            <person name="Ivanova N."/>
            <person name="Mavromatis K."/>
            <person name="Mikhailova N."/>
            <person name="Huntemann M."/>
            <person name="Pati A."/>
            <person name="Chen A."/>
            <person name="Palaniappan K."/>
            <person name="Land M."/>
            <person name="Hauser L."/>
            <person name="Brambilla E.M."/>
            <person name="Rohde M."/>
            <person name="Goker M."/>
            <person name="Woyke T."/>
            <person name="Bristow J."/>
            <person name="Eisen J.A."/>
            <person name="Markowitz V."/>
            <person name="Hugenholtz P."/>
            <person name="Kyrpides N.C."/>
            <person name="Klenk H.P."/>
            <person name="Detter J.C."/>
        </authorList>
    </citation>
    <scope>NUCLEOTIDE SEQUENCE [LARGE SCALE GENOMIC DNA]</scope>
    <source>
        <strain evidence="2">ATCC 33096 / DSM 2489 / 6091</strain>
    </source>
</reference>
<gene>
    <name evidence="1" type="ordered locus">Tresu_0089</name>
</gene>